<evidence type="ECO:0000256" key="2">
    <source>
        <dbReference type="SAM" id="MobiDB-lite"/>
    </source>
</evidence>
<dbReference type="Proteomes" id="UP001178507">
    <property type="component" value="Unassembled WGS sequence"/>
</dbReference>
<dbReference type="InterPro" id="IPR012334">
    <property type="entry name" value="Pectin_lyas_fold"/>
</dbReference>
<gene>
    <name evidence="3" type="ORF">EVOR1521_LOCUS11604</name>
</gene>
<feature type="coiled-coil region" evidence="1">
    <location>
        <begin position="273"/>
        <end position="325"/>
    </location>
</feature>
<evidence type="ECO:0000313" key="4">
    <source>
        <dbReference type="Proteomes" id="UP001178507"/>
    </source>
</evidence>
<feature type="compositionally biased region" description="Polar residues" evidence="2">
    <location>
        <begin position="152"/>
        <end position="169"/>
    </location>
</feature>
<feature type="compositionally biased region" description="Basic and acidic residues" evidence="2">
    <location>
        <begin position="141"/>
        <end position="150"/>
    </location>
</feature>
<dbReference type="CDD" id="cd23669">
    <property type="entry name" value="GH55_SacteLam55A-like"/>
    <property type="match status" value="1"/>
</dbReference>
<name>A0AA36IC08_9DINO</name>
<feature type="compositionally biased region" description="Basic and acidic residues" evidence="2">
    <location>
        <begin position="170"/>
        <end position="185"/>
    </location>
</feature>
<dbReference type="InterPro" id="IPR059186">
    <property type="entry name" value="SACTE_4363"/>
</dbReference>
<feature type="region of interest" description="Disordered" evidence="2">
    <location>
        <begin position="1"/>
        <end position="43"/>
    </location>
</feature>
<protein>
    <submittedName>
        <fullName evidence="3">Uncharacterized protein</fullName>
    </submittedName>
</protein>
<comment type="caution">
    <text evidence="3">The sequence shown here is derived from an EMBL/GenBank/DDBJ whole genome shotgun (WGS) entry which is preliminary data.</text>
</comment>
<sequence>MSQERVRPQGVEAMTPLDLSRAAGWASDEGAEASNRTEESQVVVKHSVPGSRIVERAPLFDQANLQEVRRLTAAVSKLEGNLLKQEGALAEERARHHEEMQKQQTDAVEEKKKLRRETAKKVAELQARGTELAEEVQEATNKAKEAERTMHSRLSSMRQTSQRLKNQLQAEKETAEESEESARHRLTLEHSLAELRSQLEGREAAESEFQEALRSQSDAAHEEREVLLKELSDLTDDASQVRRQCFELTRRDEDREAVLRQLQERQLQSARQVAQEEQVAGQLRQEVWEAREKTSEALGRHQALLEEIRHEREAAAGQLQELRQEACMKQRTLQELLGEGVLDINEVQKMASGEGLKLNGSGVGAAQRVRLEKWQGKAHKAAAMAWHADADCEGVTAQARAQWLSEHQGLSPEQAQQQVMQQFPQVFGCALHWDDQKDCKGMKAADRAQWLVANMQLSLEAAQKRVMEEFPVVFAASPSPSGKDEDCSDPMGKTCPKAGSAEANPPTWPESVKIFRKGDDYAAIDQIYEEMKSLDKGQFSKSRYAIFFEAAPGKIHEVDVRIGYYTSVYGLGRHPADTEVRSVTSTNETPHPELGSLQNFWRSVENLQTGGHLTYCLEGKGGMLWAVSQAAPLRRVIVNNNLFLWYFRLPPQGVAATDGRYPNQGVVLDYDGWVKLGYVNPIGDFASGGYMANVKVNGEVNLGSQQQFFARNCEATKWAQGAWNFVFVGCPGAPHQQAPKGPVYNSLETSQVIAEKPFIIKESERFKLVVPSVYDHRSGVDFNVLEEEVRDFEGVFVAQPRDSAATINQKLAEGKDVVFTPGIYQLAETLEMNRSGQVLLGLGFATLVSPPSDTPCVQVGDTAAAARISGLMFEAFYRPLGGKNPQSLGAGPEALLRLGNGAASRDATRANCWTFIHDCFARVGGQEAPFTAKDELDDSRPCGEDALTEARCRNMVQINQPCVAGDNLWLWRADHWLSDRYLVYNHENFCSTGLHVAKQAHHVTMYGLFVEHVLSDMTLWEGEDGTTFFYQSELPYDGMDEATASSKSVAPFKSCGYRVGEDVQRHLAVGVGVYAYFRDHDVTVPAGIQAPDRDGVKFQNALTKFLNGGPKTFKEGQCLLQCEKRYGRIQCVIQKGSRKIGNNTDSDKDAPHWASG</sequence>
<evidence type="ECO:0000313" key="3">
    <source>
        <dbReference type="EMBL" id="CAJ1384830.1"/>
    </source>
</evidence>
<proteinExistence type="predicted"/>
<feature type="region of interest" description="Disordered" evidence="2">
    <location>
        <begin position="93"/>
        <end position="112"/>
    </location>
</feature>
<evidence type="ECO:0000256" key="1">
    <source>
        <dbReference type="SAM" id="Coils"/>
    </source>
</evidence>
<feature type="region of interest" description="Disordered" evidence="2">
    <location>
        <begin position="201"/>
        <end position="221"/>
    </location>
</feature>
<feature type="region of interest" description="Disordered" evidence="2">
    <location>
        <begin position="136"/>
        <end position="185"/>
    </location>
</feature>
<dbReference type="EMBL" id="CAUJNA010001158">
    <property type="protein sequence ID" value="CAJ1384830.1"/>
    <property type="molecule type" value="Genomic_DNA"/>
</dbReference>
<keyword evidence="1" id="KW-0175">Coiled coil</keyword>
<keyword evidence="4" id="KW-1185">Reference proteome</keyword>
<accession>A0AA36IC08</accession>
<dbReference type="Gene3D" id="2.160.20.10">
    <property type="entry name" value="Single-stranded right-handed beta-helix, Pectin lyase-like"/>
    <property type="match status" value="1"/>
</dbReference>
<organism evidence="3 4">
    <name type="scientific">Effrenium voratum</name>
    <dbReference type="NCBI Taxonomy" id="2562239"/>
    <lineage>
        <taxon>Eukaryota</taxon>
        <taxon>Sar</taxon>
        <taxon>Alveolata</taxon>
        <taxon>Dinophyceae</taxon>
        <taxon>Suessiales</taxon>
        <taxon>Symbiodiniaceae</taxon>
        <taxon>Effrenium</taxon>
    </lineage>
</organism>
<dbReference type="AlphaFoldDB" id="A0AA36IC08"/>
<reference evidence="3" key="1">
    <citation type="submission" date="2023-08" db="EMBL/GenBank/DDBJ databases">
        <authorList>
            <person name="Chen Y."/>
            <person name="Shah S."/>
            <person name="Dougan E. K."/>
            <person name="Thang M."/>
            <person name="Chan C."/>
        </authorList>
    </citation>
    <scope>NUCLEOTIDE SEQUENCE</scope>
</reference>